<dbReference type="InterPro" id="IPR035093">
    <property type="entry name" value="RelE/ParE_toxin_dom_sf"/>
</dbReference>
<reference evidence="2 3" key="1">
    <citation type="submission" date="2018-06" db="EMBL/GenBank/DDBJ databases">
        <authorList>
            <consortium name="Pathogen Informatics"/>
            <person name="Doyle S."/>
        </authorList>
    </citation>
    <scope>NUCLEOTIDE SEQUENCE [LARGE SCALE GENOMIC DNA]</scope>
    <source>
        <strain evidence="2 3">NCTC11819</strain>
    </source>
</reference>
<name>A0A8G2HTF9_9ACTO</name>
<evidence type="ECO:0000313" key="2">
    <source>
        <dbReference type="EMBL" id="STO16814.1"/>
    </source>
</evidence>
<dbReference type="GeneID" id="61168547"/>
<dbReference type="Pfam" id="PF05016">
    <property type="entry name" value="ParE_toxin"/>
    <property type="match status" value="1"/>
</dbReference>
<gene>
    <name evidence="2" type="ORF">NCTC11819_01390</name>
</gene>
<comment type="caution">
    <text evidence="2">The sequence shown here is derived from an EMBL/GenBank/DDBJ whole genome shotgun (WGS) entry which is preliminary data.</text>
</comment>
<keyword evidence="1" id="KW-1277">Toxin-antitoxin system</keyword>
<dbReference type="InterPro" id="IPR007712">
    <property type="entry name" value="RelE/ParE_toxin"/>
</dbReference>
<dbReference type="Gene3D" id="3.30.2310.20">
    <property type="entry name" value="RelE-like"/>
    <property type="match status" value="1"/>
</dbReference>
<evidence type="ECO:0000313" key="3">
    <source>
        <dbReference type="Proteomes" id="UP000255284"/>
    </source>
</evidence>
<proteinExistence type="predicted"/>
<dbReference type="Proteomes" id="UP000255284">
    <property type="component" value="Unassembled WGS sequence"/>
</dbReference>
<organism evidence="2 3">
    <name type="scientific">Mobiluncus mulieris</name>
    <dbReference type="NCBI Taxonomy" id="2052"/>
    <lineage>
        <taxon>Bacteria</taxon>
        <taxon>Bacillati</taxon>
        <taxon>Actinomycetota</taxon>
        <taxon>Actinomycetes</taxon>
        <taxon>Actinomycetales</taxon>
        <taxon>Actinomycetaceae</taxon>
        <taxon>Mobiluncus</taxon>
    </lineage>
</organism>
<sequence>MKRYKLRYLPLFSEDLNSIVHYISVVLRNPAAARRLVDDVETAIQERLNMAESFAPFPSTRTCEHPYYPIYVRNFIVFYVVLGDTMEVRRILYNRRNISAIL</sequence>
<accession>A0A8G2HTF9</accession>
<dbReference type="EMBL" id="UGGQ01000006">
    <property type="protein sequence ID" value="STO16814.1"/>
    <property type="molecule type" value="Genomic_DNA"/>
</dbReference>
<evidence type="ECO:0000256" key="1">
    <source>
        <dbReference type="ARBA" id="ARBA00022649"/>
    </source>
</evidence>
<protein>
    <submittedName>
        <fullName evidence="2">Plasmid stabilisation system protein</fullName>
    </submittedName>
</protein>
<dbReference type="RefSeq" id="WP_115325865.1">
    <property type="nucleotide sequence ID" value="NZ_JACHMA010000001.1"/>
</dbReference>
<dbReference type="AlphaFoldDB" id="A0A8G2HTF9"/>